<reference evidence="15 16" key="1">
    <citation type="submission" date="2024-09" db="EMBL/GenBank/DDBJ databases">
        <authorList>
            <person name="Sun Q."/>
            <person name="Mori K."/>
        </authorList>
    </citation>
    <scope>NUCLEOTIDE SEQUENCE [LARGE SCALE GENOMIC DNA]</scope>
    <source>
        <strain evidence="15 16">CCM 8545</strain>
    </source>
</reference>
<keyword evidence="14" id="KW-0812">Transmembrane</keyword>
<evidence type="ECO:0000313" key="16">
    <source>
        <dbReference type="Proteomes" id="UP001589758"/>
    </source>
</evidence>
<gene>
    <name evidence="13 15" type="primary">lpxK</name>
    <name evidence="15" type="ORF">ACFFIT_10300</name>
</gene>
<dbReference type="RefSeq" id="WP_385877586.1">
    <property type="nucleotide sequence ID" value="NZ_JBHLXE010000101.1"/>
</dbReference>
<keyword evidence="11 13" id="KW-0443">Lipid metabolism</keyword>
<evidence type="ECO:0000256" key="6">
    <source>
        <dbReference type="ARBA" id="ARBA00022556"/>
    </source>
</evidence>
<comment type="function">
    <text evidence="1 13">Transfers the gamma-phosphate of ATP to the 4'-position of a tetraacyldisaccharide 1-phosphate intermediate (termed DS-1-P) to form tetraacyldisaccharide 1,4'-bis-phosphate (lipid IVA).</text>
</comment>
<evidence type="ECO:0000256" key="13">
    <source>
        <dbReference type="HAMAP-Rule" id="MF_00409"/>
    </source>
</evidence>
<dbReference type="Pfam" id="PF02606">
    <property type="entry name" value="LpxK"/>
    <property type="match status" value="1"/>
</dbReference>
<feature type="transmembrane region" description="Helical" evidence="14">
    <location>
        <begin position="14"/>
        <end position="32"/>
    </location>
</feature>
<keyword evidence="6 13" id="KW-0441">Lipid A biosynthesis</keyword>
<evidence type="ECO:0000313" key="15">
    <source>
        <dbReference type="EMBL" id="MFC0180466.1"/>
    </source>
</evidence>
<keyword evidence="14" id="KW-1133">Transmembrane helix</keyword>
<dbReference type="InterPro" id="IPR003758">
    <property type="entry name" value="LpxK"/>
</dbReference>
<evidence type="ECO:0000256" key="7">
    <source>
        <dbReference type="ARBA" id="ARBA00022679"/>
    </source>
</evidence>
<dbReference type="EMBL" id="JBHLXE010000101">
    <property type="protein sequence ID" value="MFC0180466.1"/>
    <property type="molecule type" value="Genomic_DNA"/>
</dbReference>
<organism evidence="15 16">
    <name type="scientific">Thorsellia kenyensis</name>
    <dbReference type="NCBI Taxonomy" id="1549888"/>
    <lineage>
        <taxon>Bacteria</taxon>
        <taxon>Pseudomonadati</taxon>
        <taxon>Pseudomonadota</taxon>
        <taxon>Gammaproteobacteria</taxon>
        <taxon>Enterobacterales</taxon>
        <taxon>Thorselliaceae</taxon>
        <taxon>Thorsellia</taxon>
    </lineage>
</organism>
<comment type="similarity">
    <text evidence="13">Belongs to the LpxK family.</text>
</comment>
<dbReference type="Proteomes" id="UP001589758">
    <property type="component" value="Unassembled WGS sequence"/>
</dbReference>
<feature type="binding site" evidence="13">
    <location>
        <begin position="58"/>
        <end position="65"/>
    </location>
    <ligand>
        <name>ATP</name>
        <dbReference type="ChEBI" id="CHEBI:30616"/>
    </ligand>
</feature>
<evidence type="ECO:0000256" key="14">
    <source>
        <dbReference type="SAM" id="Phobius"/>
    </source>
</evidence>
<keyword evidence="16" id="KW-1185">Reference proteome</keyword>
<dbReference type="NCBIfam" id="TIGR00682">
    <property type="entry name" value="lpxK"/>
    <property type="match status" value="1"/>
</dbReference>
<keyword evidence="14" id="KW-0472">Membrane</keyword>
<comment type="caution">
    <text evidence="15">The sequence shown here is derived from an EMBL/GenBank/DDBJ whole genome shotgun (WGS) entry which is preliminary data.</text>
</comment>
<evidence type="ECO:0000256" key="2">
    <source>
        <dbReference type="ARBA" id="ARBA00004870"/>
    </source>
</evidence>
<evidence type="ECO:0000256" key="8">
    <source>
        <dbReference type="ARBA" id="ARBA00022741"/>
    </source>
</evidence>
<evidence type="ECO:0000256" key="3">
    <source>
        <dbReference type="ARBA" id="ARBA00012071"/>
    </source>
</evidence>
<dbReference type="SUPFAM" id="SSF52540">
    <property type="entry name" value="P-loop containing nucleoside triphosphate hydrolases"/>
    <property type="match status" value="1"/>
</dbReference>
<dbReference type="PANTHER" id="PTHR42724:SF1">
    <property type="entry name" value="TETRAACYLDISACCHARIDE 4'-KINASE, MITOCHONDRIAL-RELATED"/>
    <property type="match status" value="1"/>
</dbReference>
<evidence type="ECO:0000256" key="10">
    <source>
        <dbReference type="ARBA" id="ARBA00022840"/>
    </source>
</evidence>
<comment type="catalytic activity">
    <reaction evidence="13">
        <text>a lipid A disaccharide + ATP = a lipid IVA + ADP + H(+)</text>
        <dbReference type="Rhea" id="RHEA:67840"/>
        <dbReference type="ChEBI" id="CHEBI:15378"/>
        <dbReference type="ChEBI" id="CHEBI:30616"/>
        <dbReference type="ChEBI" id="CHEBI:176343"/>
        <dbReference type="ChEBI" id="CHEBI:176425"/>
        <dbReference type="ChEBI" id="CHEBI:456216"/>
        <dbReference type="EC" id="2.7.1.130"/>
    </reaction>
</comment>
<evidence type="ECO:0000256" key="4">
    <source>
        <dbReference type="ARBA" id="ARBA00016436"/>
    </source>
</evidence>
<keyword evidence="10 13" id="KW-0067">ATP-binding</keyword>
<keyword evidence="5 13" id="KW-0444">Lipid biosynthesis</keyword>
<keyword evidence="8 13" id="KW-0547">Nucleotide-binding</keyword>
<evidence type="ECO:0000256" key="12">
    <source>
        <dbReference type="ARBA" id="ARBA00029757"/>
    </source>
</evidence>
<accession>A0ABV6CDX7</accession>
<dbReference type="GO" id="GO:0009029">
    <property type="term" value="F:lipid-A 4'-kinase activity"/>
    <property type="evidence" value="ECO:0007669"/>
    <property type="project" value="UniProtKB-EC"/>
</dbReference>
<dbReference type="EC" id="2.7.1.130" evidence="3 13"/>
<evidence type="ECO:0000256" key="11">
    <source>
        <dbReference type="ARBA" id="ARBA00023098"/>
    </source>
</evidence>
<keyword evidence="7 13" id="KW-0808">Transferase</keyword>
<dbReference type="InterPro" id="IPR027417">
    <property type="entry name" value="P-loop_NTPase"/>
</dbReference>
<proteinExistence type="inferred from homology"/>
<keyword evidence="9 13" id="KW-0418">Kinase</keyword>
<evidence type="ECO:0000256" key="1">
    <source>
        <dbReference type="ARBA" id="ARBA00002274"/>
    </source>
</evidence>
<evidence type="ECO:0000256" key="5">
    <source>
        <dbReference type="ARBA" id="ARBA00022516"/>
    </source>
</evidence>
<comment type="pathway">
    <text evidence="2 13">Glycolipid biosynthesis; lipid IV(A) biosynthesis; lipid IV(A) from (3R)-3-hydroxytetradecanoyl-[acyl-carrier-protein] and UDP-N-acetyl-alpha-D-glucosamine: step 6/6.</text>
</comment>
<sequence>MQKLAHYLWFKSKFVYRLLLPLSWCYALVVIIRQRLFQFGFLHSYRSKVPVLIVGNITVGGNGKTPVVLWIIEQLKKYDIEVGVISRGYGANPPFTPFLVADSNDPKVTGDEPMLIYERTGVDVVISPNRQKAIELILQRSPDVKLIISDDGLQHYALKRDIEWVVIDAKKQFGNKHFLPAGPLRESIRRLRSIDAAIINYGSNKTLTQNQSIVELPSSIHKAFLFLEPFDAVNLLSGDTRKLSDFTDVNAIAGIGFPERFYTLLQENGINVVDTKDFKDHHIFEHQDLVSFKKSNLPLFMTEKDAQKCKILATDNWWYVPVKSVIPAQSGEVLINQLLKKLH</sequence>
<protein>
    <recommendedName>
        <fullName evidence="4 13">Tetraacyldisaccharide 4'-kinase</fullName>
        <ecNumber evidence="3 13">2.7.1.130</ecNumber>
    </recommendedName>
    <alternativeName>
        <fullName evidence="12 13">Lipid A 4'-kinase</fullName>
    </alternativeName>
</protein>
<evidence type="ECO:0000256" key="9">
    <source>
        <dbReference type="ARBA" id="ARBA00022777"/>
    </source>
</evidence>
<name>A0ABV6CDX7_9GAMM</name>
<dbReference type="PANTHER" id="PTHR42724">
    <property type="entry name" value="TETRAACYLDISACCHARIDE 4'-KINASE"/>
    <property type="match status" value="1"/>
</dbReference>
<dbReference type="HAMAP" id="MF_00409">
    <property type="entry name" value="LpxK"/>
    <property type="match status" value="1"/>
</dbReference>